<keyword evidence="1" id="KW-0812">Transmembrane</keyword>
<dbReference type="AlphaFoldDB" id="U4R577"/>
<feature type="transmembrane region" description="Helical" evidence="1">
    <location>
        <begin position="41"/>
        <end position="60"/>
    </location>
</feature>
<accession>U4R577</accession>
<evidence type="ECO:0000256" key="1">
    <source>
        <dbReference type="SAM" id="Phobius"/>
    </source>
</evidence>
<evidence type="ECO:0000313" key="3">
    <source>
        <dbReference type="Proteomes" id="UP000016860"/>
    </source>
</evidence>
<gene>
    <name evidence="2" type="ORF">L323_03220</name>
</gene>
<dbReference type="Proteomes" id="UP000016860">
    <property type="component" value="Unassembled WGS sequence"/>
</dbReference>
<dbReference type="STRING" id="1330534.L323_03220"/>
<sequence length="65" mass="7502">MKKYLLLILLIILVIFSGVIYVCYNLYYINEGLSPSEARGNFAGIVFIFGIISYIIYAIYKKIKK</sequence>
<protein>
    <submittedName>
        <fullName evidence="2">Uncharacterized protein</fullName>
    </submittedName>
</protein>
<keyword evidence="1" id="KW-0472">Membrane</keyword>
<dbReference type="RefSeq" id="WP_020814265.1">
    <property type="nucleotide sequence ID" value="NZ_ATAY01000015.1"/>
</dbReference>
<keyword evidence="1" id="KW-1133">Transmembrane helix</keyword>
<name>U4R577_9FIRM</name>
<feature type="transmembrane region" description="Helical" evidence="1">
    <location>
        <begin position="7"/>
        <end position="29"/>
    </location>
</feature>
<comment type="caution">
    <text evidence="2">The sequence shown here is derived from an EMBL/GenBank/DDBJ whole genome shotgun (WGS) entry which is preliminary data.</text>
</comment>
<reference evidence="2 3" key="1">
    <citation type="journal article" date="2013" name="Genome Announc.">
        <title>Draft Genome Sequence of the Cellulolytic Bacterium Clostridium papyrosolvens C7 (ATCC 700395).</title>
        <authorList>
            <person name="Zepeda V."/>
            <person name="Dassa B."/>
            <person name="Borovok I."/>
            <person name="Lamed R."/>
            <person name="Bayer E.A."/>
            <person name="Cate J.H."/>
        </authorList>
    </citation>
    <scope>NUCLEOTIDE SEQUENCE [LARGE SCALE GENOMIC DNA]</scope>
    <source>
        <strain evidence="2 3">C7</strain>
    </source>
</reference>
<dbReference type="EMBL" id="ATAY01000015">
    <property type="protein sequence ID" value="EPR13761.1"/>
    <property type="molecule type" value="Genomic_DNA"/>
</dbReference>
<dbReference type="PATRIC" id="fig|1330534.3.peg.643"/>
<proteinExistence type="predicted"/>
<organism evidence="2 3">
    <name type="scientific">Ruminiclostridium papyrosolvens C7</name>
    <dbReference type="NCBI Taxonomy" id="1330534"/>
    <lineage>
        <taxon>Bacteria</taxon>
        <taxon>Bacillati</taxon>
        <taxon>Bacillota</taxon>
        <taxon>Clostridia</taxon>
        <taxon>Eubacteriales</taxon>
        <taxon>Oscillospiraceae</taxon>
        <taxon>Ruminiclostridium</taxon>
    </lineage>
</organism>
<evidence type="ECO:0000313" key="2">
    <source>
        <dbReference type="EMBL" id="EPR13761.1"/>
    </source>
</evidence>